<comment type="caution">
    <text evidence="2">The sequence shown here is derived from an EMBL/GenBank/DDBJ whole genome shotgun (WGS) entry which is preliminary data.</text>
</comment>
<accession>E6K7V8</accession>
<keyword evidence="1" id="KW-0472">Membrane</keyword>
<protein>
    <submittedName>
        <fullName evidence="2">Uncharacterized protein</fullName>
    </submittedName>
</protein>
<reference evidence="2 3" key="1">
    <citation type="submission" date="2010-10" db="EMBL/GenBank/DDBJ databases">
        <authorList>
            <person name="Muzny D."/>
            <person name="Qin X."/>
            <person name="Deng J."/>
            <person name="Jiang H."/>
            <person name="Liu Y."/>
            <person name="Qu J."/>
            <person name="Song X.-Z."/>
            <person name="Zhang L."/>
            <person name="Thornton R."/>
            <person name="Coyle M."/>
            <person name="Francisco L."/>
            <person name="Jackson L."/>
            <person name="Javaid M."/>
            <person name="Korchina V."/>
            <person name="Kovar C."/>
            <person name="Mata R."/>
            <person name="Mathew T."/>
            <person name="Ngo R."/>
            <person name="Nguyen L."/>
            <person name="Nguyen N."/>
            <person name="Okwuonu G."/>
            <person name="Ongeri F."/>
            <person name="Pham C."/>
            <person name="Simmons D."/>
            <person name="Wilczek-Boney K."/>
            <person name="Hale W."/>
            <person name="Jakkamsetti A."/>
            <person name="Pham P."/>
            <person name="Ruth R."/>
            <person name="San Lucas F."/>
            <person name="Warren J."/>
            <person name="Zhang J."/>
            <person name="Zhao Z."/>
            <person name="Zhou C."/>
            <person name="Zhu D."/>
            <person name="Lee S."/>
            <person name="Bess C."/>
            <person name="Blankenburg K."/>
            <person name="Forbes L."/>
            <person name="Fu Q."/>
            <person name="Gubbala S."/>
            <person name="Hirani K."/>
            <person name="Jayaseelan J.C."/>
            <person name="Lara F."/>
            <person name="Munidasa M."/>
            <person name="Palculict T."/>
            <person name="Patil S."/>
            <person name="Pu L.-L."/>
            <person name="Saada N."/>
            <person name="Tang L."/>
            <person name="Weissenberger G."/>
            <person name="Zhu Y."/>
            <person name="Hemphill L."/>
            <person name="Shang Y."/>
            <person name="Youmans B."/>
            <person name="Ayvaz T."/>
            <person name="Ross M."/>
            <person name="Santibanez J."/>
            <person name="Aqrawi P."/>
            <person name="Gross S."/>
            <person name="Joshi V."/>
            <person name="Fowler G."/>
            <person name="Nazareth L."/>
            <person name="Reid J."/>
            <person name="Worley K."/>
            <person name="Petrosino J."/>
            <person name="Highlander S."/>
            <person name="Gibbs R."/>
        </authorList>
    </citation>
    <scope>NUCLEOTIDE SEQUENCE [LARGE SCALE GENOMIC DNA]</scope>
    <source>
        <strain evidence="2 3">ATCC 33574</strain>
    </source>
</reference>
<sequence>MLNYLFVFGLSACDICNEQLIGRKYANIRGVFKSLVISRLNIIDTALSPKMGLKGPKRACKRATVVVQLWPFWFLTVALLQVRMVWVR</sequence>
<dbReference type="STRING" id="873513.HMPREF6485_1537"/>
<dbReference type="AlphaFoldDB" id="E6K7V8"/>
<dbReference type="EMBL" id="AEPD01000028">
    <property type="protein sequence ID" value="EFU30258.1"/>
    <property type="molecule type" value="Genomic_DNA"/>
</dbReference>
<name>E6K7V8_9BACT</name>
<keyword evidence="1" id="KW-0812">Transmembrane</keyword>
<evidence type="ECO:0000313" key="2">
    <source>
        <dbReference type="EMBL" id="EFU30258.1"/>
    </source>
</evidence>
<evidence type="ECO:0000313" key="3">
    <source>
        <dbReference type="Proteomes" id="UP000003112"/>
    </source>
</evidence>
<feature type="transmembrane region" description="Helical" evidence="1">
    <location>
        <begin position="63"/>
        <end position="86"/>
    </location>
</feature>
<evidence type="ECO:0000256" key="1">
    <source>
        <dbReference type="SAM" id="Phobius"/>
    </source>
</evidence>
<dbReference type="HOGENOM" id="CLU_2466421_0_0_10"/>
<proteinExistence type="predicted"/>
<keyword evidence="1" id="KW-1133">Transmembrane helix</keyword>
<gene>
    <name evidence="2" type="ORF">HMPREF6485_1537</name>
</gene>
<organism evidence="2 3">
    <name type="scientific">Segatella buccae ATCC 33574</name>
    <dbReference type="NCBI Taxonomy" id="873513"/>
    <lineage>
        <taxon>Bacteria</taxon>
        <taxon>Pseudomonadati</taxon>
        <taxon>Bacteroidota</taxon>
        <taxon>Bacteroidia</taxon>
        <taxon>Bacteroidales</taxon>
        <taxon>Prevotellaceae</taxon>
        <taxon>Segatella</taxon>
    </lineage>
</organism>
<dbReference type="Proteomes" id="UP000003112">
    <property type="component" value="Unassembled WGS sequence"/>
</dbReference>
<keyword evidence="3" id="KW-1185">Reference proteome</keyword>